<evidence type="ECO:0000256" key="2">
    <source>
        <dbReference type="ARBA" id="ARBA00022679"/>
    </source>
</evidence>
<dbReference type="PANTHER" id="PTHR30582:SF33">
    <property type="entry name" value="EXPORTED PROTEIN"/>
    <property type="match status" value="1"/>
</dbReference>
<dbReference type="Pfam" id="PF03734">
    <property type="entry name" value="YkuD"/>
    <property type="match status" value="1"/>
</dbReference>
<evidence type="ECO:0000256" key="5">
    <source>
        <dbReference type="ARBA" id="ARBA00023316"/>
    </source>
</evidence>
<feature type="domain" description="L,D-TPase catalytic" evidence="9">
    <location>
        <begin position="427"/>
        <end position="553"/>
    </location>
</feature>
<keyword evidence="3 6" id="KW-0133">Cell shape</keyword>
<feature type="active site" description="Proton donor/acceptor" evidence="6">
    <location>
        <position position="508"/>
    </location>
</feature>
<dbReference type="CDD" id="cd16913">
    <property type="entry name" value="YkuD_like"/>
    <property type="match status" value="1"/>
</dbReference>
<protein>
    <submittedName>
        <fullName evidence="10">L,D-transpeptidase/peptidoglycan binding protein</fullName>
    </submittedName>
</protein>
<proteinExistence type="predicted"/>
<organism evidence="10 11">
    <name type="scientific">Ohessyouella blattaphilus</name>
    <dbReference type="NCBI Taxonomy" id="2949333"/>
    <lineage>
        <taxon>Bacteria</taxon>
        <taxon>Bacillati</taxon>
        <taxon>Bacillota</taxon>
        <taxon>Clostridia</taxon>
        <taxon>Lachnospirales</taxon>
        <taxon>Lachnospiraceae</taxon>
        <taxon>Ohessyouella</taxon>
    </lineage>
</organism>
<dbReference type="SUPFAM" id="SSF143985">
    <property type="entry name" value="L,D-transpeptidase pre-catalytic domain-like"/>
    <property type="match status" value="1"/>
</dbReference>
<evidence type="ECO:0000313" key="11">
    <source>
        <dbReference type="Proteomes" id="UP001523565"/>
    </source>
</evidence>
<evidence type="ECO:0000256" key="1">
    <source>
        <dbReference type="ARBA" id="ARBA00004752"/>
    </source>
</evidence>
<keyword evidence="8" id="KW-1133">Transmembrane helix</keyword>
<feature type="active site" description="Nucleophile" evidence="6">
    <location>
        <position position="529"/>
    </location>
</feature>
<dbReference type="InterPro" id="IPR038063">
    <property type="entry name" value="Transpep_catalytic_dom"/>
</dbReference>
<dbReference type="InterPro" id="IPR022029">
    <property type="entry name" value="YoaR-like_PG-bd"/>
</dbReference>
<gene>
    <name evidence="10" type="ORF">NK118_04170</name>
</gene>
<dbReference type="Gene3D" id="2.40.440.10">
    <property type="entry name" value="L,D-transpeptidase catalytic domain-like"/>
    <property type="match status" value="1"/>
</dbReference>
<dbReference type="Pfam" id="PF12229">
    <property type="entry name" value="PG_binding_4"/>
    <property type="match status" value="2"/>
</dbReference>
<comment type="caution">
    <text evidence="10">The sequence shown here is derived from an EMBL/GenBank/DDBJ whole genome shotgun (WGS) entry which is preliminary data.</text>
</comment>
<evidence type="ECO:0000256" key="8">
    <source>
        <dbReference type="SAM" id="Phobius"/>
    </source>
</evidence>
<evidence type="ECO:0000256" key="6">
    <source>
        <dbReference type="PROSITE-ProRule" id="PRU01373"/>
    </source>
</evidence>
<dbReference type="InterPro" id="IPR038054">
    <property type="entry name" value="LD_TPept-like_central_sf"/>
</dbReference>
<keyword evidence="5 6" id="KW-0961">Cell wall biogenesis/degradation</keyword>
<evidence type="ECO:0000256" key="4">
    <source>
        <dbReference type="ARBA" id="ARBA00022984"/>
    </source>
</evidence>
<feature type="region of interest" description="Disordered" evidence="7">
    <location>
        <begin position="1"/>
        <end position="89"/>
    </location>
</feature>
<accession>A0ABT1EG29</accession>
<keyword evidence="11" id="KW-1185">Reference proteome</keyword>
<dbReference type="InterPro" id="IPR050979">
    <property type="entry name" value="LD-transpeptidase"/>
</dbReference>
<keyword evidence="8" id="KW-0812">Transmembrane</keyword>
<evidence type="ECO:0000313" key="10">
    <source>
        <dbReference type="EMBL" id="MCP1109444.1"/>
    </source>
</evidence>
<keyword evidence="4 6" id="KW-0573">Peptidoglycan synthesis</keyword>
<dbReference type="InterPro" id="IPR005490">
    <property type="entry name" value="LD_TPept_cat_dom"/>
</dbReference>
<dbReference type="EMBL" id="JAMZFV010000003">
    <property type="protein sequence ID" value="MCP1109444.1"/>
    <property type="molecule type" value="Genomic_DNA"/>
</dbReference>
<comment type="pathway">
    <text evidence="1 6">Cell wall biogenesis; peptidoglycan biosynthesis.</text>
</comment>
<dbReference type="SUPFAM" id="SSF141523">
    <property type="entry name" value="L,D-transpeptidase catalytic domain-like"/>
    <property type="match status" value="1"/>
</dbReference>
<keyword evidence="8" id="KW-0472">Membrane</keyword>
<reference evidence="10 11" key="1">
    <citation type="journal article" date="2022" name="Genome Biol. Evol.">
        <title>Host diet, physiology and behaviors set the stage for Lachnospiraceae cladogenesis.</title>
        <authorList>
            <person name="Vera-Ponce De Leon A."/>
            <person name="Schneider M."/>
            <person name="Jahnes B.C."/>
            <person name="Sadowski V."/>
            <person name="Camuy-Velez L.A."/>
            <person name="Duan J."/>
            <person name="Sabree Z.L."/>
        </authorList>
    </citation>
    <scope>NUCLEOTIDE SEQUENCE [LARGE SCALE GENOMIC DNA]</scope>
    <source>
        <strain evidence="10 11">PAL227</strain>
    </source>
</reference>
<evidence type="ECO:0000256" key="3">
    <source>
        <dbReference type="ARBA" id="ARBA00022960"/>
    </source>
</evidence>
<evidence type="ECO:0000259" key="9">
    <source>
        <dbReference type="PROSITE" id="PS52029"/>
    </source>
</evidence>
<dbReference type="PANTHER" id="PTHR30582">
    <property type="entry name" value="L,D-TRANSPEPTIDASE"/>
    <property type="match status" value="1"/>
</dbReference>
<dbReference type="Gene3D" id="3.10.20.800">
    <property type="match status" value="1"/>
</dbReference>
<dbReference type="PROSITE" id="PS52029">
    <property type="entry name" value="LD_TPASE"/>
    <property type="match status" value="1"/>
</dbReference>
<feature type="compositionally biased region" description="Acidic residues" evidence="7">
    <location>
        <begin position="74"/>
        <end position="84"/>
    </location>
</feature>
<feature type="compositionally biased region" description="Acidic residues" evidence="7">
    <location>
        <begin position="42"/>
        <end position="57"/>
    </location>
</feature>
<feature type="compositionally biased region" description="Basic and acidic residues" evidence="7">
    <location>
        <begin position="1"/>
        <end position="15"/>
    </location>
</feature>
<dbReference type="RefSeq" id="WP_262068352.1">
    <property type="nucleotide sequence ID" value="NZ_JAMXOC010000003.1"/>
</dbReference>
<feature type="transmembrane region" description="Helical" evidence="8">
    <location>
        <begin position="100"/>
        <end position="126"/>
    </location>
</feature>
<dbReference type="Proteomes" id="UP001523565">
    <property type="component" value="Unassembled WGS sequence"/>
</dbReference>
<keyword evidence="2" id="KW-0808">Transferase</keyword>
<feature type="compositionally biased region" description="Basic and acidic residues" evidence="7">
    <location>
        <begin position="29"/>
        <end position="41"/>
    </location>
</feature>
<feature type="compositionally biased region" description="Basic and acidic residues" evidence="7">
    <location>
        <begin position="58"/>
        <end position="73"/>
    </location>
</feature>
<sequence length="554" mass="62519">MKETSKNSKEKKSSEEIADETMQEFYAAMEKKDEEKVKQKDEEESGSEQDSEDDTDELDVHFVDIDSPSFDKQEVEEEPTEEELAEKAAEKKKKRKRLGIVLGSIFGVLLVAYCGISIFFMSHLFFNTKINDIDFAMKKAEEVETYMAGQVDDYQLTLMEANNQTEVIDGQTIALEYVKGNEVEQLINDQNPFLWPVSLFKHPNLQAKIGVKYDEKALTSAIDNLKCLVEEGQVPSEDAKPVVENGTFVIKDEVYGTQINKEDFVKKVEEAINGFHKEIDMAKDVYLKPKFTKDSSEVIAATKEMNSRLGVDVTYDFNPHQEKVDAEKLEQWLKTDENMAVYLDEEAVRGFVNELAAKYNTYGQPLTMVSSGGREVTVPGGSFGWEINIEEELATLLANIANKEVVTREPVYSQRAVNHEGVGVGNTYAEVDLTAQKLYFVQDGQVVINTEVTTGNPNKGWETPPGLFFLNYKTTNTTLRGKKMPDGSYEYESPVNFWMPFNGGIGFHDAPWQPRLGGDWYLTNGSRGCINMNYDAASQLYNLIQSGTPVLVYY</sequence>
<name>A0ABT1EG29_9FIRM</name>
<evidence type="ECO:0000256" key="7">
    <source>
        <dbReference type="SAM" id="MobiDB-lite"/>
    </source>
</evidence>